<name>A0ABT1P103_9GAMM</name>
<proteinExistence type="predicted"/>
<dbReference type="InterPro" id="IPR012332">
    <property type="entry name" value="Autotransporter_pectin_lyase_C"/>
</dbReference>
<accession>A0ABT1P103</accession>
<dbReference type="SUPFAM" id="SSF51126">
    <property type="entry name" value="Pectin lyase-like"/>
    <property type="match status" value="1"/>
</dbReference>
<dbReference type="SUPFAM" id="SSF103515">
    <property type="entry name" value="Autotransporter"/>
    <property type="match status" value="1"/>
</dbReference>
<dbReference type="EMBL" id="JACASI010000013">
    <property type="protein sequence ID" value="MCQ3828659.1"/>
    <property type="molecule type" value="Genomic_DNA"/>
</dbReference>
<dbReference type="InterPro" id="IPR005546">
    <property type="entry name" value="Autotransporte_beta"/>
</dbReference>
<dbReference type="InterPro" id="IPR006315">
    <property type="entry name" value="OM_autotransptr_brl_dom"/>
</dbReference>
<dbReference type="PROSITE" id="PS51208">
    <property type="entry name" value="AUTOTRANSPORTER"/>
    <property type="match status" value="1"/>
</dbReference>
<dbReference type="Gene3D" id="2.40.128.130">
    <property type="entry name" value="Autotransporter beta-domain"/>
    <property type="match status" value="1"/>
</dbReference>
<dbReference type="InterPro" id="IPR036709">
    <property type="entry name" value="Autotransporte_beta_dom_sf"/>
</dbReference>
<dbReference type="Proteomes" id="UP001205566">
    <property type="component" value="Unassembled WGS sequence"/>
</dbReference>
<reference evidence="2" key="1">
    <citation type="thesis" date="2020" institute="Technische Universitat Dresden" country="Dresden, Germany">
        <title>The Agarolytic System of Microbulbifer elongatus PORT2, Isolated from Batu Karas, Pangandaran West Java Indonesia.</title>
        <authorList>
            <person name="Anggraeni S.R."/>
        </authorList>
    </citation>
    <scope>NUCLEOTIDE SEQUENCE</scope>
    <source>
        <strain evidence="2">PORT2</strain>
    </source>
</reference>
<dbReference type="NCBIfam" id="TIGR01414">
    <property type="entry name" value="autotrans_barl"/>
    <property type="match status" value="1"/>
</dbReference>
<dbReference type="Pfam" id="PF18883">
    <property type="entry name" value="AC_1"/>
    <property type="match status" value="1"/>
</dbReference>
<feature type="domain" description="Autotransporter" evidence="1">
    <location>
        <begin position="349"/>
        <end position="635"/>
    </location>
</feature>
<comment type="caution">
    <text evidence="2">The sequence shown here is derived from an EMBL/GenBank/DDBJ whole genome shotgun (WGS) entry which is preliminary data.</text>
</comment>
<dbReference type="SMART" id="SM00869">
    <property type="entry name" value="Autotransporter"/>
    <property type="match status" value="1"/>
</dbReference>
<evidence type="ECO:0000313" key="2">
    <source>
        <dbReference type="EMBL" id="MCQ3828659.1"/>
    </source>
</evidence>
<organism evidence="2 3">
    <name type="scientific">Microbulbifer elongatus</name>
    <dbReference type="NCBI Taxonomy" id="86173"/>
    <lineage>
        <taxon>Bacteria</taxon>
        <taxon>Pseudomonadati</taxon>
        <taxon>Pseudomonadota</taxon>
        <taxon>Gammaproteobacteria</taxon>
        <taxon>Cellvibrionales</taxon>
        <taxon>Microbulbiferaceae</taxon>
        <taxon>Microbulbifer</taxon>
    </lineage>
</organism>
<sequence length="635" mass="68866">MSILRLGRGVFAAAKPSLLAPIAFTGALMSPPLHGQILLGSGDDEYTLTNQHSASRQGGTLIDGGAGFDTLRLRAVTLDNPSRLQHWENLYLEQGTQLTLDTSLVLGDSGGHPGHLQVDSSSALLLPYFSAALTPYNGQNVTLTNHGVIDMRGNTANRLSIHGDYRGHGTIHMDFVAEGDASLADRVILHGGHASGHTRLLFNRLAGHGADTEKGILVVEARDGASTSHSAFYMDGSVSAGPYEYFLFRGATSPQDANNWYLRSTILPGDAVATPQPAQRPYSSLSSASSTGIVMGSVASQSSSSINTRAALSGNTPVPIYRPEIPLYAQAKSLARLTSLQEIGSYHKRRGEQRSWFDGVNDDWIRVHHMRADYGWSGDVDNRFDGDITGVQLGTNLWAAPTCTGGAREMGLFAGSTRASGDVTGFARGFTDYSAGHNQLTSHHIGYYFNDYRPDMGYFDFTAKVAHLKLESESSRGIGDTISGLQLTLSVEKGFTWQVGEAFNLEPQLQAVVNYSNLSAYQDGISKVEPDMTPEANFRAGLRGYNLDSQWLDGNLRVYLFGNLWHTLGGNDELLFDLDIRTNLDRQATWGEFGGGIVLLESQYGSAFMNIGYQRSLDNLDWSGANANLGFNWAW</sequence>
<protein>
    <submittedName>
        <fullName evidence="2">Autotransporter outer membrane beta-barrel domain-containing protein</fullName>
    </submittedName>
</protein>
<dbReference type="RefSeq" id="WP_255873485.1">
    <property type="nucleotide sequence ID" value="NZ_JACASI010000013.1"/>
</dbReference>
<evidence type="ECO:0000313" key="3">
    <source>
        <dbReference type="Proteomes" id="UP001205566"/>
    </source>
</evidence>
<dbReference type="InterPro" id="IPR011050">
    <property type="entry name" value="Pectin_lyase_fold/virulence"/>
</dbReference>
<keyword evidence="3" id="KW-1185">Reference proteome</keyword>
<dbReference type="InterPro" id="IPR043990">
    <property type="entry name" value="AC_1"/>
</dbReference>
<evidence type="ECO:0000259" key="1">
    <source>
        <dbReference type="PROSITE" id="PS51208"/>
    </source>
</evidence>
<dbReference type="CDD" id="cd01344">
    <property type="entry name" value="PL2_Passenger_AT"/>
    <property type="match status" value="1"/>
</dbReference>
<gene>
    <name evidence="2" type="ORF">HXX02_04330</name>
</gene>
<dbReference type="Gene3D" id="2.160.20.20">
    <property type="match status" value="1"/>
</dbReference>